<evidence type="ECO:0000313" key="3">
    <source>
        <dbReference type="Proteomes" id="UP000321129"/>
    </source>
</evidence>
<gene>
    <name evidence="2" type="ORF">FSZ31_06515</name>
</gene>
<dbReference type="OrthoDB" id="9779041at2"/>
<dbReference type="SUPFAM" id="SSF51735">
    <property type="entry name" value="NAD(P)-binding Rossmann-fold domains"/>
    <property type="match status" value="1"/>
</dbReference>
<dbReference type="EMBL" id="VOPY01000001">
    <property type="protein sequence ID" value="TXC74344.1"/>
    <property type="molecule type" value="Genomic_DNA"/>
</dbReference>
<dbReference type="PANTHER" id="PTHR43245">
    <property type="entry name" value="BIFUNCTIONAL POLYMYXIN RESISTANCE PROTEIN ARNA"/>
    <property type="match status" value="1"/>
</dbReference>
<dbReference type="Proteomes" id="UP000321129">
    <property type="component" value="Unassembled WGS sequence"/>
</dbReference>
<evidence type="ECO:0000259" key="1">
    <source>
        <dbReference type="Pfam" id="PF01370"/>
    </source>
</evidence>
<sequence>MIVVTGSAGLIGRGIVALLRRRGMAVREFDIRTDPRHDTRDRAALGEALKGATGVIHLAAISRVVWAQSNPVLAHEVNVEALRGLLEIVGGMKSKPWVVFASSREVYGEQDRLPVHEDAAFRPMNHYAHGKLAGETLVNAAREAGIRTATCRFSNVFGSIKDHSDRVAVAFARSAALGGRLVIEGGENCFDFTIVDDVVRGLGLVVDAIDVGESLPPLHFVSGRSTSLFQLADLARQFARRPLSISEAPSRSFDVSRFCGDPERARALLGWQAEIDLEPGFSALVDGFIDCGHDASSAHWLDCLKGSADAEIAVL</sequence>
<proteinExistence type="predicted"/>
<comment type="caution">
    <text evidence="2">The sequence shown here is derived from an EMBL/GenBank/DDBJ whole genome shotgun (WGS) entry which is preliminary data.</text>
</comment>
<dbReference type="InterPro" id="IPR050177">
    <property type="entry name" value="Lipid_A_modif_metabolic_enz"/>
</dbReference>
<protein>
    <submittedName>
        <fullName evidence="2">NAD-dependent epimerase/dehydratase family protein</fullName>
    </submittedName>
</protein>
<dbReference type="InterPro" id="IPR001509">
    <property type="entry name" value="Epimerase_deHydtase"/>
</dbReference>
<reference evidence="2 3" key="1">
    <citation type="submission" date="2019-08" db="EMBL/GenBank/DDBJ databases">
        <title>Sphingorhabdus soil sp. nov., isolated from arctic soil.</title>
        <authorList>
            <person name="Liu Y."/>
        </authorList>
    </citation>
    <scope>NUCLEOTIDE SEQUENCE [LARGE SCALE GENOMIC DNA]</scope>
    <source>
        <strain evidence="2 3">D-2Q-5-6</strain>
    </source>
</reference>
<keyword evidence="3" id="KW-1185">Reference proteome</keyword>
<evidence type="ECO:0000313" key="2">
    <source>
        <dbReference type="EMBL" id="TXC74344.1"/>
    </source>
</evidence>
<organism evidence="2 3">
    <name type="scientific">Flavisphingopyxis soli</name>
    <dbReference type="NCBI Taxonomy" id="2601267"/>
    <lineage>
        <taxon>Bacteria</taxon>
        <taxon>Pseudomonadati</taxon>
        <taxon>Pseudomonadota</taxon>
        <taxon>Alphaproteobacteria</taxon>
        <taxon>Sphingomonadales</taxon>
        <taxon>Sphingopyxidaceae</taxon>
        <taxon>Flavisphingopyxis</taxon>
    </lineage>
</organism>
<feature type="domain" description="NAD-dependent epimerase/dehydratase" evidence="1">
    <location>
        <begin position="2"/>
        <end position="212"/>
    </location>
</feature>
<dbReference type="RefSeq" id="WP_147122403.1">
    <property type="nucleotide sequence ID" value="NZ_VOPY01000001.1"/>
</dbReference>
<dbReference type="Gene3D" id="3.40.50.720">
    <property type="entry name" value="NAD(P)-binding Rossmann-like Domain"/>
    <property type="match status" value="1"/>
</dbReference>
<accession>A0A5C6UP26</accession>
<name>A0A5C6UP26_9SPHN</name>
<dbReference type="InterPro" id="IPR036291">
    <property type="entry name" value="NAD(P)-bd_dom_sf"/>
</dbReference>
<dbReference type="Pfam" id="PF01370">
    <property type="entry name" value="Epimerase"/>
    <property type="match status" value="1"/>
</dbReference>
<dbReference type="AlphaFoldDB" id="A0A5C6UP26"/>